<dbReference type="AlphaFoldDB" id="A9QNR6"/>
<reference evidence="2" key="1">
    <citation type="submission" date="2007-10" db="EMBL/GenBank/DDBJ databases">
        <authorList>
            <person name="Fu Y.-M."/>
            <person name="Chu C.-S."/>
            <person name="Chen C.-L."/>
            <person name="Chiu C.-H."/>
        </authorList>
    </citation>
    <scope>NUCLEOTIDE SEQUENCE</scope>
    <source>
        <strain evidence="2">OU7519</strain>
        <plasmid evidence="2">pOU7519</plasmid>
    </source>
</reference>
<proteinExistence type="predicted"/>
<evidence type="ECO:0000313" key="2">
    <source>
        <dbReference type="EMBL" id="ABX56756.1"/>
    </source>
</evidence>
<feature type="region of interest" description="Disordered" evidence="1">
    <location>
        <begin position="143"/>
        <end position="167"/>
    </location>
</feature>
<name>A9QNR6_SALET</name>
<dbReference type="EMBL" id="EU219534">
    <property type="protein sequence ID" value="ABX56756.1"/>
    <property type="molecule type" value="Genomic_DNA"/>
</dbReference>
<accession>A9QNR6</accession>
<sequence>MKQAALLTPLQRLRGHRKGKQNIPFIPRKSRQKISGLRDNRPSPQPVNRRLADMRMPGQVQPPHQGKQRKRPAPGQKQPLLVQVQDTVNMVSHHQQQRHGFDEISLSRRPGQQSLQPGIHPDCPRIVTCGVIHRHRGLSSRISPRPGFSLSAGHAPSPAPSAAAAPSPGFPAPGCTLLSGISPHTLPPVMATGFHGRPSPAIRTTTPLSGFSRAIRTPSCMLPASRLSPLRLPCRATNCASSLPFTRPSPVNPRSPAPSSVVSGFSQIPADLPLRSNAGSATYGCGYLRPGAIKRARLSPCASPALRSTARPAATSRSSRAVLNRRSAFIISRSDLGSSTSWAVPFCSALLMALTQP</sequence>
<evidence type="ECO:0000256" key="1">
    <source>
        <dbReference type="SAM" id="MobiDB-lite"/>
    </source>
</evidence>
<organism evidence="2">
    <name type="scientific">Salmonella enterica subsp. enterica serovar Choleraesuis</name>
    <dbReference type="NCBI Taxonomy" id="119912"/>
    <lineage>
        <taxon>Bacteria</taxon>
        <taxon>Pseudomonadati</taxon>
        <taxon>Pseudomonadota</taxon>
        <taxon>Gammaproteobacteria</taxon>
        <taxon>Enterobacterales</taxon>
        <taxon>Enterobacteriaceae</taxon>
        <taxon>Salmonella</taxon>
    </lineage>
</organism>
<protein>
    <submittedName>
        <fullName evidence="2">Orf49</fullName>
    </submittedName>
</protein>
<feature type="region of interest" description="Disordered" evidence="1">
    <location>
        <begin position="1"/>
        <end position="76"/>
    </location>
</feature>
<feature type="compositionally biased region" description="Low complexity" evidence="1">
    <location>
        <begin position="151"/>
        <end position="167"/>
    </location>
</feature>
<keyword evidence="2" id="KW-0614">Plasmid</keyword>
<geneLocation type="plasmid" evidence="2">
    <name>pOU7519</name>
</geneLocation>
<gene>
    <name evidence="2" type="primary">orf49</name>
    <name evidence="2" type="ORF">pOU7519_35</name>
</gene>